<name>A0A934NQ39_9NOCA</name>
<dbReference type="InterPro" id="IPR036271">
    <property type="entry name" value="Tet_transcr_reg_TetR-rel_C_sf"/>
</dbReference>
<dbReference type="PANTHER" id="PTHR30055">
    <property type="entry name" value="HTH-TYPE TRANSCRIPTIONAL REGULATOR RUTR"/>
    <property type="match status" value="1"/>
</dbReference>
<comment type="caution">
    <text evidence="6">The sequence shown here is derived from an EMBL/GenBank/DDBJ whole genome shotgun (WGS) entry which is preliminary data.</text>
</comment>
<dbReference type="AlphaFoldDB" id="A0A934NQ39"/>
<dbReference type="InterPro" id="IPR009057">
    <property type="entry name" value="Homeodomain-like_sf"/>
</dbReference>
<dbReference type="InterPro" id="IPR050109">
    <property type="entry name" value="HTH-type_TetR-like_transc_reg"/>
</dbReference>
<dbReference type="SUPFAM" id="SSF46689">
    <property type="entry name" value="Homeodomain-like"/>
    <property type="match status" value="1"/>
</dbReference>
<sequence>MKATDMSKRRADPEMRSRLLEAAAKLLAVEGPSALTTRRTAAEAGATTMAVYTHFGSIGDLVDAVVDEGFARLSDLFDDVERTDNPVADLAGLSRAYVTNALSNPHLYAVMFGSASLGGYRPNTPDELSAGKYTFDEIIEVTGRAIAAGQIVADDATNVAAQLWSTLHGVLMLHTAGYFGSGREAAERILVPALINLMTGLGADPAIVDSVVAQGQSVSTN</sequence>
<keyword evidence="1" id="KW-0805">Transcription regulation</keyword>
<dbReference type="EMBL" id="JAEMNV010000003">
    <property type="protein sequence ID" value="MBJ8339354.1"/>
    <property type="molecule type" value="Genomic_DNA"/>
</dbReference>
<evidence type="ECO:0000256" key="2">
    <source>
        <dbReference type="ARBA" id="ARBA00023125"/>
    </source>
</evidence>
<evidence type="ECO:0000313" key="7">
    <source>
        <dbReference type="Proteomes" id="UP000655868"/>
    </source>
</evidence>
<dbReference type="GO" id="GO:0000976">
    <property type="term" value="F:transcription cis-regulatory region binding"/>
    <property type="evidence" value="ECO:0007669"/>
    <property type="project" value="TreeGrafter"/>
</dbReference>
<reference evidence="6" key="1">
    <citation type="submission" date="2020-12" db="EMBL/GenBank/DDBJ databases">
        <title>Antrihabitans popcorni sp. nov. and Antrihabitans auranticaus sp. nov., isolated from a larva cave.</title>
        <authorList>
            <person name="Lee S.D."/>
            <person name="Kim I.S."/>
        </authorList>
    </citation>
    <scope>NUCLEOTIDE SEQUENCE</scope>
    <source>
        <strain evidence="6">YC3-6</strain>
    </source>
</reference>
<evidence type="ECO:0000256" key="1">
    <source>
        <dbReference type="ARBA" id="ARBA00023015"/>
    </source>
</evidence>
<dbReference type="PANTHER" id="PTHR30055:SF209">
    <property type="entry name" value="POSSIBLE TRANSCRIPTIONAL REGULATORY PROTEIN (PROBABLY TETR-FAMILY)"/>
    <property type="match status" value="1"/>
</dbReference>
<keyword evidence="3" id="KW-0804">Transcription</keyword>
<dbReference type="PROSITE" id="PS50977">
    <property type="entry name" value="HTH_TETR_2"/>
    <property type="match status" value="1"/>
</dbReference>
<dbReference type="GO" id="GO:0003700">
    <property type="term" value="F:DNA-binding transcription factor activity"/>
    <property type="evidence" value="ECO:0007669"/>
    <property type="project" value="TreeGrafter"/>
</dbReference>
<organism evidence="6 7">
    <name type="scientific">Antrihabitans stalagmiti</name>
    <dbReference type="NCBI Taxonomy" id="2799499"/>
    <lineage>
        <taxon>Bacteria</taxon>
        <taxon>Bacillati</taxon>
        <taxon>Actinomycetota</taxon>
        <taxon>Actinomycetes</taxon>
        <taxon>Mycobacteriales</taxon>
        <taxon>Nocardiaceae</taxon>
        <taxon>Antrihabitans</taxon>
    </lineage>
</organism>
<dbReference type="InterPro" id="IPR001647">
    <property type="entry name" value="HTH_TetR"/>
</dbReference>
<dbReference type="Pfam" id="PF13305">
    <property type="entry name" value="TetR_C_33"/>
    <property type="match status" value="1"/>
</dbReference>
<keyword evidence="7" id="KW-1185">Reference proteome</keyword>
<evidence type="ECO:0000313" key="6">
    <source>
        <dbReference type="EMBL" id="MBJ8339354.1"/>
    </source>
</evidence>
<evidence type="ECO:0000259" key="5">
    <source>
        <dbReference type="PROSITE" id="PS50977"/>
    </source>
</evidence>
<dbReference type="Proteomes" id="UP000655868">
    <property type="component" value="Unassembled WGS sequence"/>
</dbReference>
<dbReference type="Gene3D" id="1.10.357.10">
    <property type="entry name" value="Tetracycline Repressor, domain 2"/>
    <property type="match status" value="1"/>
</dbReference>
<evidence type="ECO:0000256" key="3">
    <source>
        <dbReference type="ARBA" id="ARBA00023163"/>
    </source>
</evidence>
<gene>
    <name evidence="6" type="ORF">JGU71_10675</name>
</gene>
<dbReference type="Pfam" id="PF00440">
    <property type="entry name" value="TetR_N"/>
    <property type="match status" value="1"/>
</dbReference>
<dbReference type="InterPro" id="IPR025996">
    <property type="entry name" value="MT1864/Rv1816-like_C"/>
</dbReference>
<keyword evidence="2 4" id="KW-0238">DNA-binding</keyword>
<proteinExistence type="predicted"/>
<feature type="DNA-binding region" description="H-T-H motif" evidence="4">
    <location>
        <begin position="36"/>
        <end position="55"/>
    </location>
</feature>
<dbReference type="SUPFAM" id="SSF48498">
    <property type="entry name" value="Tetracyclin repressor-like, C-terminal domain"/>
    <property type="match status" value="1"/>
</dbReference>
<evidence type="ECO:0000256" key="4">
    <source>
        <dbReference type="PROSITE-ProRule" id="PRU00335"/>
    </source>
</evidence>
<protein>
    <submittedName>
        <fullName evidence="6">TetR/AcrR family transcriptional regulator</fullName>
    </submittedName>
</protein>
<feature type="domain" description="HTH tetR-type" evidence="5">
    <location>
        <begin position="13"/>
        <end position="73"/>
    </location>
</feature>
<accession>A0A934NQ39</accession>
<dbReference type="RefSeq" id="WP_199704062.1">
    <property type="nucleotide sequence ID" value="NZ_JAEMNV010000003.1"/>
</dbReference>